<sequence>MKRIKSLEVKNSPFYEDFKIYFDEKMNCIMGGRGTGKSTILYFLKSALSLDFSKNKTIEILKSNLGNGEIIVEMESIDGSLYRIIKTLNEEPQPFKLPNQDFISLARIFDEIECDFYETNQIEKIGRSPEDRLSLIDKKVSSDLYELKKAITKSQIDLDANAQDLKIFTYRINQIIDSISQYNNLEQEIEELKKNEPIGIAPEEKIEFENADINEKKRTDEKRFFHKATHVFSDLQNQILLFTKDLDENFANALLNQENFFNRDLINDKVKEIEGNNNQIYNKLEEINALLMQNAKVLNSNYNEVIQIHERQQAEFVTLKQKFDKNRDYFNRYNVLTNRLKERETLEQEIKERQVRKNRLVVERKQLVDKFNAIKNDIFRLRLSAIKEINEMLKGDVMITLKFSGIMDVFEESLREALRGSGLKYNELVNRIVETFKPDQFAKIIHDKDVENLKIITGIDESRSIALIQALHDTDEIYIIESLYCNDLPDFKLKIEGDILKENYKNSDELSMGQRCTTVLPIIFTVSDNPLIIDQPEDNLDNKYISEKIHSIIKDQKENRQLLFITHNPNIPVLSDSEYNLFLNYENKMSKKLKEGNVDDVKDDILKILEGGENAFKKRKEKYNLDYGV</sequence>
<proteinExistence type="predicted"/>
<organism evidence="3 4">
    <name type="scientific">Flavobacterium anhuiense</name>
    <dbReference type="NCBI Taxonomy" id="459526"/>
    <lineage>
        <taxon>Bacteria</taxon>
        <taxon>Pseudomonadati</taxon>
        <taxon>Bacteroidota</taxon>
        <taxon>Flavobacteriia</taxon>
        <taxon>Flavobacteriales</taxon>
        <taxon>Flavobacteriaceae</taxon>
        <taxon>Flavobacterium</taxon>
    </lineage>
</organism>
<keyword evidence="1" id="KW-0175">Coiled coil</keyword>
<dbReference type="InterPro" id="IPR027417">
    <property type="entry name" value="P-loop_NTPase"/>
</dbReference>
<dbReference type="Gene3D" id="3.40.50.300">
    <property type="entry name" value="P-loop containing nucleotide triphosphate hydrolases"/>
    <property type="match status" value="2"/>
</dbReference>
<dbReference type="InterPro" id="IPR038729">
    <property type="entry name" value="Rad50/SbcC_AAA"/>
</dbReference>
<evidence type="ECO:0000259" key="2">
    <source>
        <dbReference type="Pfam" id="PF13476"/>
    </source>
</evidence>
<feature type="domain" description="Rad50/SbcC-type AAA" evidence="2">
    <location>
        <begin position="6"/>
        <end position="285"/>
    </location>
</feature>
<name>A0A444W572_9FLAO</name>
<dbReference type="SUPFAM" id="SSF52540">
    <property type="entry name" value="P-loop containing nucleoside triphosphate hydrolases"/>
    <property type="match status" value="1"/>
</dbReference>
<dbReference type="EMBL" id="JUIV01000001">
    <property type="protein sequence ID" value="RYJ40943.1"/>
    <property type="molecule type" value="Genomic_DNA"/>
</dbReference>
<comment type="caution">
    <text evidence="3">The sequence shown here is derived from an EMBL/GenBank/DDBJ whole genome shotgun (WGS) entry which is preliminary data.</text>
</comment>
<protein>
    <submittedName>
        <fullName evidence="3">DNA repair ATPase</fullName>
    </submittedName>
</protein>
<reference evidence="3 4" key="1">
    <citation type="submission" date="2014-12" db="EMBL/GenBank/DDBJ databases">
        <title>Genome sequence of Flavobacterium anhuiense RCM74.</title>
        <authorList>
            <person name="Kim J.F."/>
            <person name="Song J.Y."/>
            <person name="Kwak M.-J."/>
            <person name="Lee S.-W."/>
        </authorList>
    </citation>
    <scope>NUCLEOTIDE SEQUENCE [LARGE SCALE GENOMIC DNA]</scope>
    <source>
        <strain evidence="3 4">RCM74</strain>
    </source>
</reference>
<evidence type="ECO:0000256" key="1">
    <source>
        <dbReference type="SAM" id="Coils"/>
    </source>
</evidence>
<accession>A0A444W572</accession>
<dbReference type="AlphaFoldDB" id="A0A444W572"/>
<dbReference type="OrthoDB" id="9791620at2"/>
<dbReference type="Pfam" id="PF13476">
    <property type="entry name" value="AAA_23"/>
    <property type="match status" value="1"/>
</dbReference>
<dbReference type="Proteomes" id="UP000290433">
    <property type="component" value="Unassembled WGS sequence"/>
</dbReference>
<gene>
    <name evidence="3" type="ORF">NU08_0380</name>
</gene>
<evidence type="ECO:0000313" key="4">
    <source>
        <dbReference type="Proteomes" id="UP000290433"/>
    </source>
</evidence>
<feature type="coiled-coil region" evidence="1">
    <location>
        <begin position="270"/>
        <end position="301"/>
    </location>
</feature>
<dbReference type="RefSeq" id="WP_129745585.1">
    <property type="nucleotide sequence ID" value="NZ_JUIV01000001.1"/>
</dbReference>
<evidence type="ECO:0000313" key="3">
    <source>
        <dbReference type="EMBL" id="RYJ40943.1"/>
    </source>
</evidence>